<dbReference type="SMART" id="SM00448">
    <property type="entry name" value="REC"/>
    <property type="match status" value="1"/>
</dbReference>
<feature type="transmembrane region" description="Helical" evidence="12">
    <location>
        <begin position="46"/>
        <end position="63"/>
    </location>
</feature>
<evidence type="ECO:0000256" key="10">
    <source>
        <dbReference type="ARBA" id="ARBA00070152"/>
    </source>
</evidence>
<protein>
    <recommendedName>
        <fullName evidence="10">Virulence sensor protein BvgS</fullName>
        <ecNumber evidence="2">2.7.13.3</ecNumber>
    </recommendedName>
</protein>
<dbReference type="SUPFAM" id="SSF52172">
    <property type="entry name" value="CheY-like"/>
    <property type="match status" value="1"/>
</dbReference>
<evidence type="ECO:0000256" key="2">
    <source>
        <dbReference type="ARBA" id="ARBA00012438"/>
    </source>
</evidence>
<dbReference type="PRINTS" id="PR00344">
    <property type="entry name" value="BCTRLSENSOR"/>
</dbReference>
<dbReference type="InterPro" id="IPR035965">
    <property type="entry name" value="PAS-like_dom_sf"/>
</dbReference>
<dbReference type="CDD" id="cd00082">
    <property type="entry name" value="HisKA"/>
    <property type="match status" value="1"/>
</dbReference>
<dbReference type="GO" id="GO:0000155">
    <property type="term" value="F:phosphorelay sensor kinase activity"/>
    <property type="evidence" value="ECO:0007669"/>
    <property type="project" value="InterPro"/>
</dbReference>
<dbReference type="InterPro" id="IPR003661">
    <property type="entry name" value="HisK_dim/P_dom"/>
</dbReference>
<evidence type="ECO:0000256" key="6">
    <source>
        <dbReference type="ARBA" id="ARBA00022777"/>
    </source>
</evidence>
<dbReference type="Gene3D" id="1.10.287.130">
    <property type="match status" value="1"/>
</dbReference>
<dbReference type="InterPro" id="IPR005467">
    <property type="entry name" value="His_kinase_dom"/>
</dbReference>
<gene>
    <name evidence="17" type="ORF">KAK06_13015</name>
</gene>
<feature type="domain" description="Histidine kinase" evidence="13">
    <location>
        <begin position="587"/>
        <end position="805"/>
    </location>
</feature>
<dbReference type="EMBL" id="JAGQDE010000010">
    <property type="protein sequence ID" value="MBQ0959866.1"/>
    <property type="molecule type" value="Genomic_DNA"/>
</dbReference>
<dbReference type="Gene3D" id="3.30.450.20">
    <property type="entry name" value="PAS domain"/>
    <property type="match status" value="3"/>
</dbReference>
<evidence type="ECO:0000259" key="16">
    <source>
        <dbReference type="PROSITE" id="PS50113"/>
    </source>
</evidence>
<dbReference type="AlphaFoldDB" id="A0A940YP10"/>
<dbReference type="Gene3D" id="3.30.565.10">
    <property type="entry name" value="Histidine kinase-like ATPase, C-terminal domain"/>
    <property type="match status" value="1"/>
</dbReference>
<feature type="domain" description="PAC" evidence="16">
    <location>
        <begin position="275"/>
        <end position="326"/>
    </location>
</feature>
<name>A0A940YP10_9BURK</name>
<organism evidence="17 18">
    <name type="scientific">Ideonella aquatica</name>
    <dbReference type="NCBI Taxonomy" id="2824119"/>
    <lineage>
        <taxon>Bacteria</taxon>
        <taxon>Pseudomonadati</taxon>
        <taxon>Pseudomonadota</taxon>
        <taxon>Betaproteobacteria</taxon>
        <taxon>Burkholderiales</taxon>
        <taxon>Sphaerotilaceae</taxon>
        <taxon>Ideonella</taxon>
    </lineage>
</organism>
<dbReference type="CDD" id="cd17546">
    <property type="entry name" value="REC_hyHK_CKI1_RcsC-like"/>
    <property type="match status" value="1"/>
</dbReference>
<evidence type="ECO:0000256" key="1">
    <source>
        <dbReference type="ARBA" id="ARBA00000085"/>
    </source>
</evidence>
<dbReference type="InterPro" id="IPR000700">
    <property type="entry name" value="PAS-assoc_C"/>
</dbReference>
<accession>A0A940YP10</accession>
<dbReference type="InterPro" id="IPR036097">
    <property type="entry name" value="HisK_dim/P_sf"/>
</dbReference>
<dbReference type="InterPro" id="IPR000014">
    <property type="entry name" value="PAS"/>
</dbReference>
<dbReference type="CDD" id="cd00130">
    <property type="entry name" value="PAS"/>
    <property type="match status" value="2"/>
</dbReference>
<evidence type="ECO:0000256" key="4">
    <source>
        <dbReference type="ARBA" id="ARBA00022679"/>
    </source>
</evidence>
<dbReference type="SMART" id="SM00086">
    <property type="entry name" value="PAC"/>
    <property type="match status" value="2"/>
</dbReference>
<proteinExistence type="predicted"/>
<keyword evidence="4" id="KW-0808">Transferase</keyword>
<dbReference type="Pfam" id="PF00512">
    <property type="entry name" value="HisKA"/>
    <property type="match status" value="1"/>
</dbReference>
<dbReference type="Pfam" id="PF13188">
    <property type="entry name" value="PAS_8"/>
    <property type="match status" value="2"/>
</dbReference>
<dbReference type="PROSITE" id="PS50110">
    <property type="entry name" value="RESPONSE_REGULATORY"/>
    <property type="match status" value="1"/>
</dbReference>
<evidence type="ECO:0000256" key="11">
    <source>
        <dbReference type="PROSITE-ProRule" id="PRU00169"/>
    </source>
</evidence>
<keyword evidence="12" id="KW-0472">Membrane</keyword>
<dbReference type="SMART" id="SM00387">
    <property type="entry name" value="HATPase_c"/>
    <property type="match status" value="1"/>
</dbReference>
<feature type="modified residue" description="4-aspartylphosphate" evidence="11">
    <location>
        <position position="881"/>
    </location>
</feature>
<feature type="domain" description="Response regulatory" evidence="14">
    <location>
        <begin position="827"/>
        <end position="948"/>
    </location>
</feature>
<evidence type="ECO:0000256" key="7">
    <source>
        <dbReference type="ARBA" id="ARBA00023012"/>
    </source>
</evidence>
<keyword evidence="12" id="KW-1133">Transmembrane helix</keyword>
<dbReference type="Gene3D" id="3.40.50.2300">
    <property type="match status" value="1"/>
</dbReference>
<evidence type="ECO:0000313" key="18">
    <source>
        <dbReference type="Proteomes" id="UP000678374"/>
    </source>
</evidence>
<dbReference type="InterPro" id="IPR003594">
    <property type="entry name" value="HATPase_dom"/>
</dbReference>
<reference evidence="17" key="1">
    <citation type="submission" date="2021-04" db="EMBL/GenBank/DDBJ databases">
        <title>The genome sequence of Ideonella sp. 4Y11.</title>
        <authorList>
            <person name="Liu Y."/>
        </authorList>
    </citation>
    <scope>NUCLEOTIDE SEQUENCE</scope>
    <source>
        <strain evidence="17">4Y11</strain>
    </source>
</reference>
<evidence type="ECO:0000259" key="13">
    <source>
        <dbReference type="PROSITE" id="PS50109"/>
    </source>
</evidence>
<dbReference type="NCBIfam" id="TIGR00229">
    <property type="entry name" value="sensory_box"/>
    <property type="match status" value="3"/>
</dbReference>
<dbReference type="CDD" id="cd16922">
    <property type="entry name" value="HATPase_EvgS-ArcB-TorS-like"/>
    <property type="match status" value="1"/>
</dbReference>
<dbReference type="SUPFAM" id="SSF55785">
    <property type="entry name" value="PYP-like sensor domain (PAS domain)"/>
    <property type="match status" value="3"/>
</dbReference>
<dbReference type="Pfam" id="PF02518">
    <property type="entry name" value="HATPase_c"/>
    <property type="match status" value="1"/>
</dbReference>
<dbReference type="InterPro" id="IPR004358">
    <property type="entry name" value="Sig_transdc_His_kin-like_C"/>
</dbReference>
<comment type="catalytic activity">
    <reaction evidence="1">
        <text>ATP + protein L-histidine = ADP + protein N-phospho-L-histidine.</text>
        <dbReference type="EC" id="2.7.13.3"/>
    </reaction>
</comment>
<feature type="domain" description="PAC" evidence="16">
    <location>
        <begin position="518"/>
        <end position="569"/>
    </location>
</feature>
<dbReference type="PANTHER" id="PTHR43047:SF64">
    <property type="entry name" value="HISTIDINE KINASE CONTAINING CHEY-HOMOLOGOUS RECEIVER DOMAIN AND PAS DOMAIN-RELATED"/>
    <property type="match status" value="1"/>
</dbReference>
<keyword evidence="3 11" id="KW-0597">Phosphoprotein</keyword>
<evidence type="ECO:0000313" key="17">
    <source>
        <dbReference type="EMBL" id="MBQ0959866.1"/>
    </source>
</evidence>
<dbReference type="Pfam" id="PF13426">
    <property type="entry name" value="PAS_9"/>
    <property type="match status" value="1"/>
</dbReference>
<sequence>MPLSPPEPPSSRRATPAAASGRGLWWVLLVLGAAAVLQPLGGLAGLALRILGLMAIAAAVALAHRQRQQREASLLRQARSLSMELALSADLHFELDREGRLRRYQHATGVQGLLEVGDHGRLPWDWPGTTLAPTDLARLQAALAQSQPVRDLPLSRIDGAARERHLRLSLGAMPDGRFGGVLREVSTEVETVRALHLSQARYQELVRRLPLPLVLHREGLVIDANPAAVALLGHSELATLLGSNFIQRCMDDESRAQALAKLQQLSHLPPGRHLPPDEYRLLPQPDRLLTVMASSAQVDAEDGQAAVLTIFTDVTEHRQAEQALQRSEALLSHLVANSPDLITLTELATGRYLMVNPSFTRVAGWTAEEAVGRTSTELGIWVTEADRARFLQQLARDGTVRNLSLPFRVRDGRTVAMLVSAARFTLDEADYLILSCRDITASEQARLEREAILENAQMGIALTRDYHFLMANPRLEQMLGWPVGSLAGRHVGLVWADQAEFEQLANTLVPRLNAGEQVELERSMVRRDGSSFIARVLAKAVDPGQPQRGTIWFAEDITQRRQTERALARARDDAEAASRAKSAFLASTSHEIRTPLNALLGLARLARNPSIDETRRRQYIDQISDSAETLSGILSDILDLSKIEAGKMHLDLVTFDLGGLLTSLHQAYGALADTKGLGFQVQRDDDLPDAVLGDSVRVRQILSNFLNNALKFTERGEIRLAARVVRAGLLRFEVTDTGPGIAPELQARLFRPFVQGDEAMSRAFGGTGLGLSISRELAEMMGGRVGVVSVPDQGSCFWAELPLASADPADVDSGSTNGDADPIQGARLLMVEDNPVNMMIAVALLEQWGAEVSQAGDGEEAMAAVDEAVTRGHPFDLVLMDVQMPGIGGHETARRLRARYDARTLPIVALTAAALVSERDEALAAGMNDFLTKPIDASRLRHTLNRWLRQSLGPSPGSPE</sequence>
<evidence type="ECO:0000256" key="12">
    <source>
        <dbReference type="SAM" id="Phobius"/>
    </source>
</evidence>
<evidence type="ECO:0000256" key="5">
    <source>
        <dbReference type="ARBA" id="ARBA00022729"/>
    </source>
</evidence>
<keyword evidence="6" id="KW-0418">Kinase</keyword>
<dbReference type="RefSeq" id="WP_210802541.1">
    <property type="nucleotide sequence ID" value="NZ_JAGQDE010000010.1"/>
</dbReference>
<evidence type="ECO:0000256" key="8">
    <source>
        <dbReference type="ARBA" id="ARBA00023026"/>
    </source>
</evidence>
<dbReference type="PROSITE" id="PS50109">
    <property type="entry name" value="HIS_KIN"/>
    <property type="match status" value="1"/>
</dbReference>
<feature type="domain" description="PAS" evidence="15">
    <location>
        <begin position="327"/>
        <end position="374"/>
    </location>
</feature>
<keyword evidence="5" id="KW-0732">Signal</keyword>
<dbReference type="PANTHER" id="PTHR43047">
    <property type="entry name" value="TWO-COMPONENT HISTIDINE PROTEIN KINASE"/>
    <property type="match status" value="1"/>
</dbReference>
<dbReference type="InterPro" id="IPR001610">
    <property type="entry name" value="PAC"/>
</dbReference>
<dbReference type="FunFam" id="3.30.565.10:FF:000010">
    <property type="entry name" value="Sensor histidine kinase RcsC"/>
    <property type="match status" value="1"/>
</dbReference>
<keyword evidence="8" id="KW-0843">Virulence</keyword>
<comment type="caution">
    <text evidence="17">The sequence shown here is derived from an EMBL/GenBank/DDBJ whole genome shotgun (WGS) entry which is preliminary data.</text>
</comment>
<evidence type="ECO:0000259" key="15">
    <source>
        <dbReference type="PROSITE" id="PS50112"/>
    </source>
</evidence>
<evidence type="ECO:0000259" key="14">
    <source>
        <dbReference type="PROSITE" id="PS50110"/>
    </source>
</evidence>
<dbReference type="SUPFAM" id="SSF47384">
    <property type="entry name" value="Homodimeric domain of signal transducing histidine kinase"/>
    <property type="match status" value="1"/>
</dbReference>
<dbReference type="SMART" id="SM00388">
    <property type="entry name" value="HisKA"/>
    <property type="match status" value="1"/>
</dbReference>
<comment type="function">
    <text evidence="9">Member of the two-component regulatory system BvgS/BvgA. Phosphorylates BvgA via a four-step phosphorelay in response to environmental signals.</text>
</comment>
<dbReference type="InterPro" id="IPR036890">
    <property type="entry name" value="HATPase_C_sf"/>
</dbReference>
<keyword evidence="7" id="KW-0902">Two-component regulatory system</keyword>
<feature type="transmembrane region" description="Helical" evidence="12">
    <location>
        <begin position="23"/>
        <end position="40"/>
    </location>
</feature>
<dbReference type="PROSITE" id="PS50112">
    <property type="entry name" value="PAS"/>
    <property type="match status" value="1"/>
</dbReference>
<keyword evidence="18" id="KW-1185">Reference proteome</keyword>
<evidence type="ECO:0000256" key="9">
    <source>
        <dbReference type="ARBA" id="ARBA00058004"/>
    </source>
</evidence>
<dbReference type="SMART" id="SM00091">
    <property type="entry name" value="PAS"/>
    <property type="match status" value="3"/>
</dbReference>
<dbReference type="Proteomes" id="UP000678374">
    <property type="component" value="Unassembled WGS sequence"/>
</dbReference>
<dbReference type="EC" id="2.7.13.3" evidence="2"/>
<dbReference type="PROSITE" id="PS50113">
    <property type="entry name" value="PAC"/>
    <property type="match status" value="2"/>
</dbReference>
<dbReference type="SUPFAM" id="SSF55874">
    <property type="entry name" value="ATPase domain of HSP90 chaperone/DNA topoisomerase II/histidine kinase"/>
    <property type="match status" value="1"/>
</dbReference>
<dbReference type="Pfam" id="PF00072">
    <property type="entry name" value="Response_reg"/>
    <property type="match status" value="1"/>
</dbReference>
<keyword evidence="12" id="KW-0812">Transmembrane</keyword>
<dbReference type="InterPro" id="IPR001789">
    <property type="entry name" value="Sig_transdc_resp-reg_receiver"/>
</dbReference>
<evidence type="ECO:0000256" key="3">
    <source>
        <dbReference type="ARBA" id="ARBA00022553"/>
    </source>
</evidence>
<dbReference type="InterPro" id="IPR011006">
    <property type="entry name" value="CheY-like_superfamily"/>
</dbReference>